<keyword evidence="7" id="KW-0496">Mitochondrion</keyword>
<keyword evidence="8 9" id="KW-0472">Membrane</keyword>
<keyword evidence="5" id="KW-0677">Repeat</keyword>
<keyword evidence="4 9" id="KW-0812">Transmembrane</keyword>
<keyword evidence="3 10" id="KW-0813">Transport</keyword>
<dbReference type="Pfam" id="PF00153">
    <property type="entry name" value="Mito_carr"/>
    <property type="match status" value="2"/>
</dbReference>
<evidence type="ECO:0000256" key="3">
    <source>
        <dbReference type="ARBA" id="ARBA00022448"/>
    </source>
</evidence>
<dbReference type="SUPFAM" id="SSF103506">
    <property type="entry name" value="Mitochondrial carrier"/>
    <property type="match status" value="1"/>
</dbReference>
<name>A0A1E1WF02_PECGO</name>
<evidence type="ECO:0000256" key="2">
    <source>
        <dbReference type="ARBA" id="ARBA00006375"/>
    </source>
</evidence>
<dbReference type="InterPro" id="IPR050567">
    <property type="entry name" value="Mitochondrial_Carrier"/>
</dbReference>
<dbReference type="AlphaFoldDB" id="A0A1E1WF02"/>
<organism evidence="11">
    <name type="scientific">Pectinophora gossypiella</name>
    <name type="common">Cotton pink bollworm</name>
    <name type="synonym">Depressaria gossypiella</name>
    <dbReference type="NCBI Taxonomy" id="13191"/>
    <lineage>
        <taxon>Eukaryota</taxon>
        <taxon>Metazoa</taxon>
        <taxon>Ecdysozoa</taxon>
        <taxon>Arthropoda</taxon>
        <taxon>Hexapoda</taxon>
        <taxon>Insecta</taxon>
        <taxon>Pterygota</taxon>
        <taxon>Neoptera</taxon>
        <taxon>Endopterygota</taxon>
        <taxon>Lepidoptera</taxon>
        <taxon>Glossata</taxon>
        <taxon>Ditrysia</taxon>
        <taxon>Gelechioidea</taxon>
        <taxon>Gelechiidae</taxon>
        <taxon>Apatetrinae</taxon>
        <taxon>Pectinophora</taxon>
    </lineage>
</organism>
<evidence type="ECO:0000256" key="4">
    <source>
        <dbReference type="ARBA" id="ARBA00022692"/>
    </source>
</evidence>
<dbReference type="GO" id="GO:0031966">
    <property type="term" value="C:mitochondrial membrane"/>
    <property type="evidence" value="ECO:0007669"/>
    <property type="project" value="UniProtKB-SubCell"/>
</dbReference>
<comment type="similarity">
    <text evidence="2 10">Belongs to the mitochondrial carrier (TC 2.A.29) family.</text>
</comment>
<proteinExistence type="inferred from homology"/>
<evidence type="ECO:0000313" key="11">
    <source>
        <dbReference type="EMBL" id="JAT85525.1"/>
    </source>
</evidence>
<evidence type="ECO:0000256" key="5">
    <source>
        <dbReference type="ARBA" id="ARBA00022737"/>
    </source>
</evidence>
<feature type="repeat" description="Solcar" evidence="9">
    <location>
        <begin position="12"/>
        <end position="97"/>
    </location>
</feature>
<dbReference type="InterPro" id="IPR023395">
    <property type="entry name" value="MCP_dom_sf"/>
</dbReference>
<dbReference type="OrthoDB" id="409586at2759"/>
<dbReference type="PANTHER" id="PTHR45624:SF12">
    <property type="entry name" value="MITOCHONDRIAL ORNITHINE TRANSPORTER 1"/>
    <property type="match status" value="1"/>
</dbReference>
<comment type="subcellular location">
    <subcellularLocation>
        <location evidence="1">Mitochondrion membrane</location>
        <topology evidence="1">Multi-pass membrane protein</topology>
    </subcellularLocation>
</comment>
<dbReference type="PANTHER" id="PTHR45624">
    <property type="entry name" value="MITOCHONDRIAL BASIC AMINO ACIDS TRANSPORTER-RELATED"/>
    <property type="match status" value="1"/>
</dbReference>
<gene>
    <name evidence="11" type="ORF">g.11454</name>
</gene>
<evidence type="ECO:0000256" key="1">
    <source>
        <dbReference type="ARBA" id="ARBA00004225"/>
    </source>
</evidence>
<reference evidence="11" key="1">
    <citation type="submission" date="2015-09" db="EMBL/GenBank/DDBJ databases">
        <title>De novo assembly of Pectinophora gossypiella (Pink Bollworm) gut transcriptome.</title>
        <authorList>
            <person name="Tassone E.E."/>
        </authorList>
    </citation>
    <scope>NUCLEOTIDE SEQUENCE</scope>
</reference>
<evidence type="ECO:0000256" key="8">
    <source>
        <dbReference type="ARBA" id="ARBA00023136"/>
    </source>
</evidence>
<evidence type="ECO:0008006" key="12">
    <source>
        <dbReference type="Google" id="ProtNLM"/>
    </source>
</evidence>
<sequence>MTHSSGSSGSVKSGVIDFTAGSLGGVAVVYVGQPLDTVKVKMQTFPHLYKGMLDCLKVTLKNDGIVRGLYAGTTPAIMANVAENSVLFAAYGYCQKFVCHVTGTESVEQLSALSNASAGFLAAFFSSFTLCPTELIKCQLQAMREVNVQGTQTAV</sequence>
<protein>
    <recommendedName>
        <fullName evidence="12">Mitochondrial ornithine transporter 1</fullName>
    </recommendedName>
</protein>
<dbReference type="EMBL" id="GDQN01005529">
    <property type="protein sequence ID" value="JAT85525.1"/>
    <property type="molecule type" value="Transcribed_RNA"/>
</dbReference>
<dbReference type="Gene3D" id="1.50.40.10">
    <property type="entry name" value="Mitochondrial carrier domain"/>
    <property type="match status" value="1"/>
</dbReference>
<evidence type="ECO:0000256" key="10">
    <source>
        <dbReference type="RuleBase" id="RU000488"/>
    </source>
</evidence>
<dbReference type="GO" id="GO:0000064">
    <property type="term" value="F:L-ornithine transmembrane transporter activity"/>
    <property type="evidence" value="ECO:0007669"/>
    <property type="project" value="TreeGrafter"/>
</dbReference>
<evidence type="ECO:0000256" key="6">
    <source>
        <dbReference type="ARBA" id="ARBA00022989"/>
    </source>
</evidence>
<dbReference type="InterPro" id="IPR018108">
    <property type="entry name" value="MCP_transmembrane"/>
</dbReference>
<dbReference type="GO" id="GO:1990575">
    <property type="term" value="P:mitochondrial L-ornithine transmembrane transport"/>
    <property type="evidence" value="ECO:0007669"/>
    <property type="project" value="TreeGrafter"/>
</dbReference>
<keyword evidence="6" id="KW-1133">Transmembrane helix</keyword>
<dbReference type="PROSITE" id="PS50920">
    <property type="entry name" value="SOLCAR"/>
    <property type="match status" value="1"/>
</dbReference>
<evidence type="ECO:0000256" key="9">
    <source>
        <dbReference type="PROSITE-ProRule" id="PRU00282"/>
    </source>
</evidence>
<evidence type="ECO:0000256" key="7">
    <source>
        <dbReference type="ARBA" id="ARBA00023128"/>
    </source>
</evidence>
<accession>A0A1E1WF02</accession>